<dbReference type="NCBIfam" id="NF037970">
    <property type="entry name" value="vanZ_1"/>
    <property type="match status" value="1"/>
</dbReference>
<evidence type="ECO:0000313" key="2">
    <source>
        <dbReference type="EMBL" id="WDE00142.1"/>
    </source>
</evidence>
<sequence>MSVRQQLYLFLFVICSLTGVIFFTEAGNLLYKHTRLDTTGHFISFFLLGVLLHYVIKISLFVSCSCLIFYGALSELGQYYLGFRNAEFRDFYADAIGVLAFALLKWCIFLYQRRTAI</sequence>
<dbReference type="Proteomes" id="UP000032568">
    <property type="component" value="Chromosome"/>
</dbReference>
<reference evidence="2 3" key="1">
    <citation type="journal article" date="2015" name="Genome Announc.">
        <title>Draft Genome Sequences of Marine Isolates of Thalassomonas viridans and Thalassomonas actiniarum.</title>
        <authorList>
            <person name="Olonade I."/>
            <person name="van Zyl L.J."/>
            <person name="Trindade M."/>
        </authorList>
    </citation>
    <scope>NUCLEOTIDE SEQUENCE [LARGE SCALE GENOMIC DNA]</scope>
    <source>
        <strain evidence="2 3">A5K-106</strain>
    </source>
</reference>
<feature type="transmembrane region" description="Helical" evidence="1">
    <location>
        <begin position="6"/>
        <end position="31"/>
    </location>
</feature>
<dbReference type="AlphaFoldDB" id="A0AAE9YSQ9"/>
<proteinExistence type="predicted"/>
<organism evidence="2 3">
    <name type="scientific">Thalassomonas actiniarum</name>
    <dbReference type="NCBI Taxonomy" id="485447"/>
    <lineage>
        <taxon>Bacteria</taxon>
        <taxon>Pseudomonadati</taxon>
        <taxon>Pseudomonadota</taxon>
        <taxon>Gammaproteobacteria</taxon>
        <taxon>Alteromonadales</taxon>
        <taxon>Colwelliaceae</taxon>
        <taxon>Thalassomonas</taxon>
    </lineage>
</organism>
<dbReference type="RefSeq" id="WP_044835872.1">
    <property type="nucleotide sequence ID" value="NZ_CP059735.1"/>
</dbReference>
<keyword evidence="3" id="KW-1185">Reference proteome</keyword>
<evidence type="ECO:0000313" key="3">
    <source>
        <dbReference type="Proteomes" id="UP000032568"/>
    </source>
</evidence>
<gene>
    <name evidence="2" type="primary">vanZ</name>
    <name evidence="2" type="ORF">SG35_005675</name>
</gene>
<protein>
    <submittedName>
        <fullName evidence="2">VanZ family protein</fullName>
    </submittedName>
</protein>
<keyword evidence="1" id="KW-0472">Membrane</keyword>
<feature type="transmembrane region" description="Helical" evidence="1">
    <location>
        <begin position="91"/>
        <end position="111"/>
    </location>
</feature>
<dbReference type="EMBL" id="CP059735">
    <property type="protein sequence ID" value="WDE00142.1"/>
    <property type="molecule type" value="Genomic_DNA"/>
</dbReference>
<accession>A0AAE9YSQ9</accession>
<evidence type="ECO:0000256" key="1">
    <source>
        <dbReference type="SAM" id="Phobius"/>
    </source>
</evidence>
<dbReference type="KEGG" id="tact:SG35_005675"/>
<keyword evidence="1" id="KW-1133">Transmembrane helix</keyword>
<keyword evidence="1" id="KW-0812">Transmembrane</keyword>
<name>A0AAE9YSQ9_9GAMM</name>
<reference evidence="2 3" key="2">
    <citation type="journal article" date="2022" name="Mar. Drugs">
        <title>Bioassay-Guided Fractionation Leads to the Detection of Cholic Acid Generated by the Rare Thalassomonas sp.</title>
        <authorList>
            <person name="Pheiffer F."/>
            <person name="Schneider Y.K."/>
            <person name="Hansen E.H."/>
            <person name="Andersen J.H."/>
            <person name="Isaksson J."/>
            <person name="Busche T."/>
            <person name="R C."/>
            <person name="Kalinowski J."/>
            <person name="Zyl L.V."/>
            <person name="Trindade M."/>
        </authorList>
    </citation>
    <scope>NUCLEOTIDE SEQUENCE [LARGE SCALE GENOMIC DNA]</scope>
    <source>
        <strain evidence="2 3">A5K-106</strain>
    </source>
</reference>
<feature type="transmembrane region" description="Helical" evidence="1">
    <location>
        <begin position="43"/>
        <end position="71"/>
    </location>
</feature>